<protein>
    <submittedName>
        <fullName evidence="1">UBC core domain-containing protein</fullName>
    </submittedName>
</protein>
<name>A0ACB8N4B7_CITSI</name>
<evidence type="ECO:0000313" key="1">
    <source>
        <dbReference type="EMBL" id="KAH9792470.1"/>
    </source>
</evidence>
<keyword evidence="2" id="KW-1185">Reference proteome</keyword>
<evidence type="ECO:0000313" key="2">
    <source>
        <dbReference type="Proteomes" id="UP000829398"/>
    </source>
</evidence>
<dbReference type="EMBL" id="CM039171">
    <property type="protein sequence ID" value="KAH9792470.1"/>
    <property type="molecule type" value="Genomic_DNA"/>
</dbReference>
<gene>
    <name evidence="1" type="ORF">KPL71_004136</name>
</gene>
<proteinExistence type="predicted"/>
<comment type="caution">
    <text evidence="1">The sequence shown here is derived from an EMBL/GenBank/DDBJ whole genome shotgun (WGS) entry which is preliminary data.</text>
</comment>
<organism evidence="1 2">
    <name type="scientific">Citrus sinensis</name>
    <name type="common">Sweet orange</name>
    <name type="synonym">Citrus aurantium var. sinensis</name>
    <dbReference type="NCBI Taxonomy" id="2711"/>
    <lineage>
        <taxon>Eukaryota</taxon>
        <taxon>Viridiplantae</taxon>
        <taxon>Streptophyta</taxon>
        <taxon>Embryophyta</taxon>
        <taxon>Tracheophyta</taxon>
        <taxon>Spermatophyta</taxon>
        <taxon>Magnoliopsida</taxon>
        <taxon>eudicotyledons</taxon>
        <taxon>Gunneridae</taxon>
        <taxon>Pentapetalae</taxon>
        <taxon>rosids</taxon>
        <taxon>malvids</taxon>
        <taxon>Sapindales</taxon>
        <taxon>Rutaceae</taxon>
        <taxon>Aurantioideae</taxon>
        <taxon>Citrus</taxon>
    </lineage>
</organism>
<dbReference type="Proteomes" id="UP000829398">
    <property type="component" value="Chromosome 2"/>
</dbReference>
<reference evidence="2" key="1">
    <citation type="journal article" date="2023" name="Hortic. Res.">
        <title>A chromosome-level phased genome enabling allele-level studies in sweet orange: a case study on citrus Huanglongbing tolerance.</title>
        <authorList>
            <person name="Wu B."/>
            <person name="Yu Q."/>
            <person name="Deng Z."/>
            <person name="Duan Y."/>
            <person name="Luo F."/>
            <person name="Gmitter F. Jr."/>
        </authorList>
    </citation>
    <scope>NUCLEOTIDE SEQUENCE [LARGE SCALE GENOMIC DNA]</scope>
    <source>
        <strain evidence="2">cv. Valencia</strain>
    </source>
</reference>
<sequence>MDDNLISPKLQSCKDAILHKLMNFARDKAPSEDSVGDQKADLDKGKKKICDDEMWENQVKDASAIDHAKSSSSESIISKIPNSSNSELSYHDEDDNDDNYGNMDDYADDDYEYDDTDMYEDNYATMQSQFDNVDLPPGVEASLPWLKDIASSQDVTSVSTTTSISDLSESKRKATISYLGESKSKLAFVSHSTASVESISDEKEEKEESRVMANIQGFKQFDTVDDFSDHHYNRMGFLGEEKPPKNWAKKIQEEWKILEKNLPDTIFVRVCEARMELLRAVMIGPSGTPYHDGLFVFDCIFPPSYPNEPPNVYYYSGGLRLNPNLYDCGKVCLSLLGTWTGKSTEMWDKNKSTMLQVLVSIQALILNAKPFFNEPGFEKSYVGPEGEKMSRSYNDDAFIYSLKTMMYTLRKPPKHFEDLVAMHFRNHAHDILVACKAYMDGAVVGHVNIKNGNPEVDQVKWSSSKEFKDKLGQMMKILVNNFTRNGSTGCEQFLPST</sequence>
<accession>A0ACB8N4B7</accession>